<comment type="caution">
    <text evidence="1">The sequence shown here is derived from an EMBL/GenBank/DDBJ whole genome shotgun (WGS) entry which is preliminary data.</text>
</comment>
<sequence>LNWSFQANTKSSQKIPKDWEQECYETFLRLVFLIYTEQILKTSIVNHNHSSIVLIRSDADYTYEEWRSNQVAIHRWDKKCVFISLISTRICGVHLPTQLVWTGKMAYSLPTHLYCKQVEAEAYIFSNNPNNYWCSFVTMKECFEKII</sequence>
<gene>
    <name evidence="1" type="ORF">C7212DRAFT_99256</name>
</gene>
<dbReference type="OrthoDB" id="3341102at2759"/>
<dbReference type="Proteomes" id="UP000246991">
    <property type="component" value="Unassembled WGS sequence"/>
</dbReference>
<keyword evidence="2" id="KW-1185">Reference proteome</keyword>
<feature type="non-terminal residue" evidence="1">
    <location>
        <position position="147"/>
    </location>
</feature>
<evidence type="ECO:0000313" key="1">
    <source>
        <dbReference type="EMBL" id="PWW79177.1"/>
    </source>
</evidence>
<protein>
    <recommendedName>
        <fullName evidence="3">DDE-1 domain-containing protein</fullName>
    </recommendedName>
</protein>
<name>A0A317T0C6_9PEZI</name>
<accession>A0A317T0C6</accession>
<evidence type="ECO:0000313" key="2">
    <source>
        <dbReference type="Proteomes" id="UP000246991"/>
    </source>
</evidence>
<dbReference type="EMBL" id="PYWC01000010">
    <property type="protein sequence ID" value="PWW79177.1"/>
    <property type="molecule type" value="Genomic_DNA"/>
</dbReference>
<feature type="non-terminal residue" evidence="1">
    <location>
        <position position="1"/>
    </location>
</feature>
<dbReference type="AlphaFoldDB" id="A0A317T0C6"/>
<evidence type="ECO:0008006" key="3">
    <source>
        <dbReference type="Google" id="ProtNLM"/>
    </source>
</evidence>
<proteinExistence type="predicted"/>
<organism evidence="1 2">
    <name type="scientific">Tuber magnatum</name>
    <name type="common">white Piedmont truffle</name>
    <dbReference type="NCBI Taxonomy" id="42249"/>
    <lineage>
        <taxon>Eukaryota</taxon>
        <taxon>Fungi</taxon>
        <taxon>Dikarya</taxon>
        <taxon>Ascomycota</taxon>
        <taxon>Pezizomycotina</taxon>
        <taxon>Pezizomycetes</taxon>
        <taxon>Pezizales</taxon>
        <taxon>Tuberaceae</taxon>
        <taxon>Tuber</taxon>
    </lineage>
</organism>
<reference evidence="1 2" key="1">
    <citation type="submission" date="2018-03" db="EMBL/GenBank/DDBJ databases">
        <title>Genomes of Pezizomycetes fungi and the evolution of truffles.</title>
        <authorList>
            <person name="Murat C."/>
            <person name="Payen T."/>
            <person name="Noel B."/>
            <person name="Kuo A."/>
            <person name="Martin F.M."/>
        </authorList>
    </citation>
    <scope>NUCLEOTIDE SEQUENCE [LARGE SCALE GENOMIC DNA]</scope>
    <source>
        <strain evidence="1">091103-1</strain>
    </source>
</reference>